<dbReference type="InterPro" id="IPR000352">
    <property type="entry name" value="Pep_chain_release_fac_I"/>
</dbReference>
<dbReference type="PANTHER" id="PTHR47814:SF1">
    <property type="entry name" value="PEPTIDYL-TRNA HYDROLASE ARFB"/>
    <property type="match status" value="1"/>
</dbReference>
<feature type="region of interest" description="Disordered" evidence="1">
    <location>
        <begin position="96"/>
        <end position="133"/>
    </location>
</feature>
<protein>
    <submittedName>
        <fullName evidence="3">Alternative ribosome rescue aminoacyl-tRNA hydrolase ArfB</fullName>
        <ecNumber evidence="3">3.1.1.29</ecNumber>
    </submittedName>
</protein>
<dbReference type="EC" id="3.1.1.29" evidence="3"/>
<keyword evidence="4" id="KW-1185">Reference proteome</keyword>
<evidence type="ECO:0000313" key="3">
    <source>
        <dbReference type="EMBL" id="MDT0646908.1"/>
    </source>
</evidence>
<feature type="compositionally biased region" description="Basic and acidic residues" evidence="1">
    <location>
        <begin position="120"/>
        <end position="133"/>
    </location>
</feature>
<feature type="compositionally biased region" description="Basic residues" evidence="1">
    <location>
        <begin position="97"/>
        <end position="119"/>
    </location>
</feature>
<sequence>MDREQLLRELNYKAVKSSGPGGQHVNKTASKVELHFDVGESSGISEEEKTRILKKLETRLTKENILILQSDESRSQHKNKEYVSQRFFNILEDSLKKPKIRKKTRPSKASKMKRLKKKKINSEKKANRKDPLK</sequence>
<dbReference type="Gene3D" id="3.30.160.20">
    <property type="match status" value="1"/>
</dbReference>
<organism evidence="3 4">
    <name type="scientific">Autumnicola lenta</name>
    <dbReference type="NCBI Taxonomy" id="3075593"/>
    <lineage>
        <taxon>Bacteria</taxon>
        <taxon>Pseudomonadati</taxon>
        <taxon>Bacteroidota</taxon>
        <taxon>Flavobacteriia</taxon>
        <taxon>Flavobacteriales</taxon>
        <taxon>Flavobacteriaceae</taxon>
        <taxon>Autumnicola</taxon>
    </lineage>
</organism>
<evidence type="ECO:0000256" key="1">
    <source>
        <dbReference type="SAM" id="MobiDB-lite"/>
    </source>
</evidence>
<dbReference type="NCBIfam" id="NF006718">
    <property type="entry name" value="PRK09256.1"/>
    <property type="match status" value="1"/>
</dbReference>
<evidence type="ECO:0000313" key="4">
    <source>
        <dbReference type="Proteomes" id="UP001245285"/>
    </source>
</evidence>
<reference evidence="3 4" key="1">
    <citation type="submission" date="2023-09" db="EMBL/GenBank/DDBJ databases">
        <authorList>
            <person name="Rey-Velasco X."/>
        </authorList>
    </citation>
    <scope>NUCLEOTIDE SEQUENCE [LARGE SCALE GENOMIC DNA]</scope>
    <source>
        <strain evidence="3 4">F260</strain>
    </source>
</reference>
<dbReference type="SUPFAM" id="SSF110916">
    <property type="entry name" value="Peptidyl-tRNA hydrolase domain-like"/>
    <property type="match status" value="1"/>
</dbReference>
<name>A0ABU3CKM8_9FLAO</name>
<gene>
    <name evidence="3" type="primary">arfB</name>
    <name evidence="3" type="ORF">RM545_09405</name>
</gene>
<keyword evidence="3" id="KW-0378">Hydrolase</keyword>
<comment type="caution">
    <text evidence="3">The sequence shown here is derived from an EMBL/GenBank/DDBJ whole genome shotgun (WGS) entry which is preliminary data.</text>
</comment>
<feature type="domain" description="Prokaryotic-type class I peptide chain release factors" evidence="2">
    <location>
        <begin position="9"/>
        <end position="127"/>
    </location>
</feature>
<dbReference type="PANTHER" id="PTHR47814">
    <property type="entry name" value="PEPTIDYL-TRNA HYDROLASE ARFB"/>
    <property type="match status" value="1"/>
</dbReference>
<evidence type="ECO:0000259" key="2">
    <source>
        <dbReference type="Pfam" id="PF00472"/>
    </source>
</evidence>
<dbReference type="GO" id="GO:0004045">
    <property type="term" value="F:peptidyl-tRNA hydrolase activity"/>
    <property type="evidence" value="ECO:0007669"/>
    <property type="project" value="UniProtKB-EC"/>
</dbReference>
<dbReference type="EMBL" id="JAVRHO010000011">
    <property type="protein sequence ID" value="MDT0646908.1"/>
    <property type="molecule type" value="Genomic_DNA"/>
</dbReference>
<proteinExistence type="predicted"/>
<dbReference type="RefSeq" id="WP_311495070.1">
    <property type="nucleotide sequence ID" value="NZ_JAVRHO010000011.1"/>
</dbReference>
<accession>A0ABU3CKM8</accession>
<dbReference type="Proteomes" id="UP001245285">
    <property type="component" value="Unassembled WGS sequence"/>
</dbReference>
<dbReference type="Pfam" id="PF00472">
    <property type="entry name" value="RF-1"/>
    <property type="match status" value="1"/>
</dbReference>